<evidence type="ECO:0000256" key="1">
    <source>
        <dbReference type="SAM" id="SignalP"/>
    </source>
</evidence>
<dbReference type="Pfam" id="PF03995">
    <property type="entry name" value="Inhibitor_I36"/>
    <property type="match status" value="1"/>
</dbReference>
<evidence type="ECO:0000313" key="2">
    <source>
        <dbReference type="EMBL" id="GGP86686.1"/>
    </source>
</evidence>
<sequence length="131" mass="13833">MKRLTVLLSAVLLGVAALATPAAASSAPGIAAWENCTTGNACFYSGSGGTGSVCRWSNADPNWLAGTDRCSWAQATSARSVWNRGTSPDFTAVAFYRGTDYTLYEGCMGQGWRGDIGPALLRSHRWITTSC</sequence>
<evidence type="ECO:0000313" key="3">
    <source>
        <dbReference type="Proteomes" id="UP000639606"/>
    </source>
</evidence>
<dbReference type="Proteomes" id="UP000639606">
    <property type="component" value="Unassembled WGS sequence"/>
</dbReference>
<proteinExistence type="predicted"/>
<feature type="signal peptide" evidence="1">
    <location>
        <begin position="1"/>
        <end position="24"/>
    </location>
</feature>
<keyword evidence="1" id="KW-0732">Signal</keyword>
<reference evidence="2" key="1">
    <citation type="journal article" date="2014" name="Int. J. Syst. Evol. Microbiol.">
        <title>Complete genome sequence of Corynebacterium casei LMG S-19264T (=DSM 44701T), isolated from a smear-ripened cheese.</title>
        <authorList>
            <consortium name="US DOE Joint Genome Institute (JGI-PGF)"/>
            <person name="Walter F."/>
            <person name="Albersmeier A."/>
            <person name="Kalinowski J."/>
            <person name="Ruckert C."/>
        </authorList>
    </citation>
    <scope>NUCLEOTIDE SEQUENCE</scope>
    <source>
        <strain evidence="2">JCM 3313</strain>
    </source>
</reference>
<name>A0A918EIT1_9PSEU</name>
<keyword evidence="3" id="KW-1185">Reference proteome</keyword>
<evidence type="ECO:0008006" key="4">
    <source>
        <dbReference type="Google" id="ProtNLM"/>
    </source>
</evidence>
<accession>A0A918EIT1</accession>
<dbReference type="EMBL" id="BMRG01000032">
    <property type="protein sequence ID" value="GGP86686.1"/>
    <property type="molecule type" value="Genomic_DNA"/>
</dbReference>
<reference evidence="2" key="2">
    <citation type="submission" date="2020-09" db="EMBL/GenBank/DDBJ databases">
        <authorList>
            <person name="Sun Q."/>
            <person name="Ohkuma M."/>
        </authorList>
    </citation>
    <scope>NUCLEOTIDE SEQUENCE</scope>
    <source>
        <strain evidence="2">JCM 3313</strain>
    </source>
</reference>
<protein>
    <recommendedName>
        <fullName evidence="4">Peptidase inhibitor family I36</fullName>
    </recommendedName>
</protein>
<dbReference type="AlphaFoldDB" id="A0A918EIT1"/>
<gene>
    <name evidence="2" type="ORF">GCM10010185_70580</name>
</gene>
<dbReference type="RefSeq" id="WP_189227666.1">
    <property type="nucleotide sequence ID" value="NZ_BMRG01000032.1"/>
</dbReference>
<feature type="chain" id="PRO_5036711622" description="Peptidase inhibitor family I36" evidence="1">
    <location>
        <begin position="25"/>
        <end position="131"/>
    </location>
</feature>
<comment type="caution">
    <text evidence="2">The sequence shown here is derived from an EMBL/GenBank/DDBJ whole genome shotgun (WGS) entry which is preliminary data.</text>
</comment>
<organism evidence="2 3">
    <name type="scientific">Saccharothrix coeruleofusca</name>
    <dbReference type="NCBI Taxonomy" id="33919"/>
    <lineage>
        <taxon>Bacteria</taxon>
        <taxon>Bacillati</taxon>
        <taxon>Actinomycetota</taxon>
        <taxon>Actinomycetes</taxon>
        <taxon>Pseudonocardiales</taxon>
        <taxon>Pseudonocardiaceae</taxon>
        <taxon>Saccharothrix</taxon>
    </lineage>
</organism>